<dbReference type="RefSeq" id="WP_120187265.1">
    <property type="nucleotide sequence ID" value="NZ_RAQM01000010.1"/>
</dbReference>
<gene>
    <name evidence="2" type="ORF">C8N26_2145</name>
</gene>
<dbReference type="EMBL" id="RAQM01000010">
    <property type="protein sequence ID" value="RKF03155.1"/>
    <property type="molecule type" value="Genomic_DNA"/>
</dbReference>
<organism evidence="2 3">
    <name type="scientific">Tenacibaculum lutimaris</name>
    <dbReference type="NCBI Taxonomy" id="285258"/>
    <lineage>
        <taxon>Bacteria</taxon>
        <taxon>Pseudomonadati</taxon>
        <taxon>Bacteroidota</taxon>
        <taxon>Flavobacteriia</taxon>
        <taxon>Flavobacteriales</taxon>
        <taxon>Flavobacteriaceae</taxon>
        <taxon>Tenacibaculum</taxon>
    </lineage>
</organism>
<dbReference type="Proteomes" id="UP000285780">
    <property type="component" value="Unassembled WGS sequence"/>
</dbReference>
<feature type="chain" id="PRO_5019515845" description="LTXXQ motif family protein" evidence="1">
    <location>
        <begin position="21"/>
        <end position="153"/>
    </location>
</feature>
<keyword evidence="1" id="KW-0732">Signal</keyword>
<keyword evidence="3" id="KW-1185">Reference proteome</keyword>
<protein>
    <recommendedName>
        <fullName evidence="4">LTXXQ motif family protein</fullName>
    </recommendedName>
</protein>
<evidence type="ECO:0008006" key="4">
    <source>
        <dbReference type="Google" id="ProtNLM"/>
    </source>
</evidence>
<evidence type="ECO:0000256" key="1">
    <source>
        <dbReference type="SAM" id="SignalP"/>
    </source>
</evidence>
<sequence>MKKNILLLLFLLIGNLVTQAQTRKGDSEKIRAFKVAFLTEKLDLTEKEAEKFWPLYNVYDKKMMQLHRDERRSIKKRIMADGGLDNLSESESKQIIEKINAVSKEQYETKNEFYSKLTKILPYKKILRLEVAEYEFHRKLIRKLKGEKKEDKK</sequence>
<evidence type="ECO:0000313" key="3">
    <source>
        <dbReference type="Proteomes" id="UP000285780"/>
    </source>
</evidence>
<proteinExistence type="predicted"/>
<feature type="signal peptide" evidence="1">
    <location>
        <begin position="1"/>
        <end position="20"/>
    </location>
</feature>
<dbReference type="AlphaFoldDB" id="A0A420DZB0"/>
<accession>A0A420DZB0</accession>
<comment type="caution">
    <text evidence="2">The sequence shown here is derived from an EMBL/GenBank/DDBJ whole genome shotgun (WGS) entry which is preliminary data.</text>
</comment>
<evidence type="ECO:0000313" key="2">
    <source>
        <dbReference type="EMBL" id="RKF03155.1"/>
    </source>
</evidence>
<reference evidence="2 3" key="1">
    <citation type="submission" date="2018-09" db="EMBL/GenBank/DDBJ databases">
        <title>Genomic Encyclopedia of Archaeal and Bacterial Type Strains, Phase II (KMG-II): from individual species to whole genera.</title>
        <authorList>
            <person name="Goeker M."/>
        </authorList>
    </citation>
    <scope>NUCLEOTIDE SEQUENCE [LARGE SCALE GENOMIC DNA]</scope>
    <source>
        <strain evidence="2 3">DSM 16505</strain>
    </source>
</reference>
<name>A0A420DZB0_9FLAO</name>